<dbReference type="Proteomes" id="UP000266391">
    <property type="component" value="Unassembled WGS sequence"/>
</dbReference>
<gene>
    <name evidence="1" type="ORF">DW813_15540</name>
</gene>
<comment type="caution">
    <text evidence="1">The sequence shown here is derived from an EMBL/GenBank/DDBJ whole genome shotgun (WGS) entry which is preliminary data.</text>
</comment>
<reference evidence="1 2" key="1">
    <citation type="submission" date="2018-08" db="EMBL/GenBank/DDBJ databases">
        <title>A genome reference for cultivated species of the human gut microbiota.</title>
        <authorList>
            <person name="Zou Y."/>
            <person name="Xue W."/>
            <person name="Luo G."/>
        </authorList>
    </citation>
    <scope>NUCLEOTIDE SEQUENCE [LARGE SCALE GENOMIC DNA]</scope>
    <source>
        <strain evidence="1 2">AM32-8LB</strain>
    </source>
</reference>
<organism evidence="1 2">
    <name type="scientific">Roseburia inulinivorans</name>
    <dbReference type="NCBI Taxonomy" id="360807"/>
    <lineage>
        <taxon>Bacteria</taxon>
        <taxon>Bacillati</taxon>
        <taxon>Bacillota</taxon>
        <taxon>Clostridia</taxon>
        <taxon>Lachnospirales</taxon>
        <taxon>Lachnospiraceae</taxon>
        <taxon>Roseburia</taxon>
    </lineage>
</organism>
<accession>A0A396A8Y5</accession>
<dbReference type="AlphaFoldDB" id="A0A396A8Y5"/>
<name>A0A396A8Y5_9FIRM</name>
<proteinExistence type="predicted"/>
<protein>
    <submittedName>
        <fullName evidence="1">Uncharacterized protein</fullName>
    </submittedName>
</protein>
<dbReference type="EMBL" id="QSIQ01000038">
    <property type="protein sequence ID" value="RHC99126.1"/>
    <property type="molecule type" value="Genomic_DNA"/>
</dbReference>
<evidence type="ECO:0000313" key="1">
    <source>
        <dbReference type="EMBL" id="RHC99126.1"/>
    </source>
</evidence>
<dbReference type="RefSeq" id="WP_118093699.1">
    <property type="nucleotide sequence ID" value="NZ_QSIQ01000038.1"/>
</dbReference>
<sequence length="401" mass="47922">MSYLLRCQEDGLQREKFIQLEELNKNRKKYLNIQENNGNEPVLFCDCNDKLIPMLLTKHEPTPHFQTKSASDKGKHYKFCRHFIDETSKNTYKPAITTNDDGIEIAYINWDKDEDALVDQIDSGYKDRNSFRYNNCNRVIQGKMTFDAFIKYKNMQYFKINQYTNRIVDLGIYNSKLFGWIENSYIEKEQVKKISKGKFVYGIVKNIEKINKEKYRISMDKCCIYCKKEAYDKAKKRFENTYNHLVMDSIINNTLDNTWNDYYVVFYGFKDTNLKYPICKIMGFMLVNKYGLFCESVNEAKMFNLICDYLFQGNLKEKYVFYKPTEPENDYSNPNFISDGVIQTRGKKEKVVVEVFGRQEEDYIERKRQKITTCKRDAIFWDVFDLNSWEECENRLKKIII</sequence>
<evidence type="ECO:0000313" key="2">
    <source>
        <dbReference type="Proteomes" id="UP000266391"/>
    </source>
</evidence>